<keyword evidence="2" id="KW-1185">Reference proteome</keyword>
<comment type="caution">
    <text evidence="1">The sequence shown here is derived from an EMBL/GenBank/DDBJ whole genome shotgun (WGS) entry which is preliminary data.</text>
</comment>
<gene>
    <name evidence="1" type="ORF">GBAR_LOCUS25466</name>
</gene>
<evidence type="ECO:0000313" key="1">
    <source>
        <dbReference type="EMBL" id="CAI8046074.1"/>
    </source>
</evidence>
<proteinExistence type="predicted"/>
<dbReference type="Proteomes" id="UP001174909">
    <property type="component" value="Unassembled WGS sequence"/>
</dbReference>
<dbReference type="AlphaFoldDB" id="A0AA35X6I8"/>
<evidence type="ECO:0000313" key="2">
    <source>
        <dbReference type="Proteomes" id="UP001174909"/>
    </source>
</evidence>
<sequence>SVLVSPHNVRRWLAAGFPPPTQPGVLLSLLLVCGSENTAKCRQLCTLVHTKVNGLLESVADLSMYT</sequence>
<reference evidence="1" key="1">
    <citation type="submission" date="2023-03" db="EMBL/GenBank/DDBJ databases">
        <authorList>
            <person name="Steffen K."/>
            <person name="Cardenas P."/>
        </authorList>
    </citation>
    <scope>NUCLEOTIDE SEQUENCE</scope>
</reference>
<name>A0AA35X6I8_GEOBA</name>
<dbReference type="EMBL" id="CASHTH010003527">
    <property type="protein sequence ID" value="CAI8046074.1"/>
    <property type="molecule type" value="Genomic_DNA"/>
</dbReference>
<feature type="non-terminal residue" evidence="1">
    <location>
        <position position="1"/>
    </location>
</feature>
<accession>A0AA35X6I8</accession>
<protein>
    <submittedName>
        <fullName evidence="1">Uncharacterized protein</fullName>
    </submittedName>
</protein>
<organism evidence="1 2">
    <name type="scientific">Geodia barretti</name>
    <name type="common">Barrett's horny sponge</name>
    <dbReference type="NCBI Taxonomy" id="519541"/>
    <lineage>
        <taxon>Eukaryota</taxon>
        <taxon>Metazoa</taxon>
        <taxon>Porifera</taxon>
        <taxon>Demospongiae</taxon>
        <taxon>Heteroscleromorpha</taxon>
        <taxon>Tetractinellida</taxon>
        <taxon>Astrophorina</taxon>
        <taxon>Geodiidae</taxon>
        <taxon>Geodia</taxon>
    </lineage>
</organism>